<dbReference type="EMBL" id="UINC01000520">
    <property type="protein sequence ID" value="SUZ56705.1"/>
    <property type="molecule type" value="Genomic_DNA"/>
</dbReference>
<sequence length="442" mass="50639">EDLVDHFLDARVVDHVADDLIYRRHPNIHAQLTHNPMYWAYRMLTTNSPMREKIALFWHGIFATAEPKINNFGAINNQINMFRDRGLGKFDEILVELSKDPAMIVWLDNQTNHKNEINENYGREILELFSMGVGNYTEQDVKECARAFTGWTIENSEYMALMGAKDSIWPYGRIFWHFQYDDNDHDNGEKTFLGETGRFNGEDIIRIICKQEATAQFVSRHLYNYFVADEVPVPQWGHVPAKDPYAIDALAKAYRESEYSIKETLRVLFNSDFFKRARFTRIKSPAEFIVNTLRCTAEFHVIDGSDNTVYQVMEDSGFMGQKLTNPPSVEGWHTGEEWITSGSLVDRVNFASKYITDTSNPGVENMISRVTANITEKTTPAQFLDACVSVLGELELSGDTYDALLTVTEHTFSVDGTFTSDPERLITKVFQIISSSKEFQLC</sequence>
<gene>
    <name evidence="1" type="ORF">METZ01_LOCUS9559</name>
</gene>
<feature type="non-terminal residue" evidence="1">
    <location>
        <position position="1"/>
    </location>
</feature>
<evidence type="ECO:0008006" key="2">
    <source>
        <dbReference type="Google" id="ProtNLM"/>
    </source>
</evidence>
<reference evidence="1" key="1">
    <citation type="submission" date="2018-05" db="EMBL/GenBank/DDBJ databases">
        <authorList>
            <person name="Lanie J.A."/>
            <person name="Ng W.-L."/>
            <person name="Kazmierczak K.M."/>
            <person name="Andrzejewski T.M."/>
            <person name="Davidsen T.M."/>
            <person name="Wayne K.J."/>
            <person name="Tettelin H."/>
            <person name="Glass J.I."/>
            <person name="Rusch D."/>
            <person name="Podicherti R."/>
            <person name="Tsui H.-C.T."/>
            <person name="Winkler M.E."/>
        </authorList>
    </citation>
    <scope>NUCLEOTIDE SEQUENCE</scope>
</reference>
<name>A0A381NQ32_9ZZZZ</name>
<dbReference type="InterPro" id="IPR014917">
    <property type="entry name" value="DUF1800"/>
</dbReference>
<accession>A0A381NQ32</accession>
<dbReference type="AlphaFoldDB" id="A0A381NQ32"/>
<proteinExistence type="predicted"/>
<organism evidence="1">
    <name type="scientific">marine metagenome</name>
    <dbReference type="NCBI Taxonomy" id="408172"/>
    <lineage>
        <taxon>unclassified sequences</taxon>
        <taxon>metagenomes</taxon>
        <taxon>ecological metagenomes</taxon>
    </lineage>
</organism>
<protein>
    <recommendedName>
        <fullName evidence="2">DUF1800 domain-containing protein</fullName>
    </recommendedName>
</protein>
<evidence type="ECO:0000313" key="1">
    <source>
        <dbReference type="EMBL" id="SUZ56705.1"/>
    </source>
</evidence>
<dbReference type="Pfam" id="PF08811">
    <property type="entry name" value="DUF1800"/>
    <property type="match status" value="1"/>
</dbReference>